<accession>A0A918VDE1</accession>
<sequence>MFIIQGYAFSQKTINTFRDRTIYLESENREIIKLNVKEILNGQMDLTQAILCPLTELKPYTKYYLKYSNQTEKESNEMRHWNSDKKEYEKVFWKTTNKKSWATLSSNLTLEFDKTEVIHYGCGPSAKAIFNIKNKSSSEVWYKTEVIDIKTNKQTTFYIKEWNNRLHVGHGMCAGAFTFHNKGNYKVRFTPSNIDGKSLKATKWFTFDSPFMVDKGQFGN</sequence>
<evidence type="ECO:0000313" key="1">
    <source>
        <dbReference type="EMBL" id="GGZ88630.1"/>
    </source>
</evidence>
<organism evidence="1 2">
    <name type="scientific">Algibacter mikhailovii</name>
    <dbReference type="NCBI Taxonomy" id="425498"/>
    <lineage>
        <taxon>Bacteria</taxon>
        <taxon>Pseudomonadati</taxon>
        <taxon>Bacteroidota</taxon>
        <taxon>Flavobacteriia</taxon>
        <taxon>Flavobacteriales</taxon>
        <taxon>Flavobacteriaceae</taxon>
        <taxon>Algibacter</taxon>
    </lineage>
</organism>
<comment type="caution">
    <text evidence="1">The sequence shown here is derived from an EMBL/GenBank/DDBJ whole genome shotgun (WGS) entry which is preliminary data.</text>
</comment>
<reference evidence="1" key="2">
    <citation type="submission" date="2020-09" db="EMBL/GenBank/DDBJ databases">
        <authorList>
            <person name="Sun Q."/>
            <person name="Kim S."/>
        </authorList>
    </citation>
    <scope>NUCLEOTIDE SEQUENCE</scope>
    <source>
        <strain evidence="1">KCTC 12710</strain>
    </source>
</reference>
<gene>
    <name evidence="1" type="ORF">GCM10007028_28340</name>
</gene>
<keyword evidence="2" id="KW-1185">Reference proteome</keyword>
<proteinExistence type="predicted"/>
<evidence type="ECO:0000313" key="2">
    <source>
        <dbReference type="Proteomes" id="UP000636004"/>
    </source>
</evidence>
<dbReference type="AlphaFoldDB" id="A0A918VDE1"/>
<protein>
    <submittedName>
        <fullName evidence="1">Uncharacterized protein</fullName>
    </submittedName>
</protein>
<dbReference type="EMBL" id="BMWZ01000007">
    <property type="protein sequence ID" value="GGZ88630.1"/>
    <property type="molecule type" value="Genomic_DNA"/>
</dbReference>
<dbReference type="Proteomes" id="UP000636004">
    <property type="component" value="Unassembled WGS sequence"/>
</dbReference>
<reference evidence="1" key="1">
    <citation type="journal article" date="2014" name="Int. J. Syst. Evol. Microbiol.">
        <title>Complete genome sequence of Corynebacterium casei LMG S-19264T (=DSM 44701T), isolated from a smear-ripened cheese.</title>
        <authorList>
            <consortium name="US DOE Joint Genome Institute (JGI-PGF)"/>
            <person name="Walter F."/>
            <person name="Albersmeier A."/>
            <person name="Kalinowski J."/>
            <person name="Ruckert C."/>
        </authorList>
    </citation>
    <scope>NUCLEOTIDE SEQUENCE</scope>
    <source>
        <strain evidence="1">KCTC 12710</strain>
    </source>
</reference>
<name>A0A918VDE1_9FLAO</name>